<dbReference type="Proteomes" id="UP001356427">
    <property type="component" value="Unassembled WGS sequence"/>
</dbReference>
<proteinExistence type="predicted"/>
<sequence>MEKRNRDLIDLIAPFQHLHLCGGEEEMDWIDQEMGVTCCQEEERNEKMDWISSSNPNFSVWRENEDDEA</sequence>
<organism evidence="1 2">
    <name type="scientific">Coregonus suidteri</name>
    <dbReference type="NCBI Taxonomy" id="861788"/>
    <lineage>
        <taxon>Eukaryota</taxon>
        <taxon>Metazoa</taxon>
        <taxon>Chordata</taxon>
        <taxon>Craniata</taxon>
        <taxon>Vertebrata</taxon>
        <taxon>Euteleostomi</taxon>
        <taxon>Actinopterygii</taxon>
        <taxon>Neopterygii</taxon>
        <taxon>Teleostei</taxon>
        <taxon>Protacanthopterygii</taxon>
        <taxon>Salmoniformes</taxon>
        <taxon>Salmonidae</taxon>
        <taxon>Coregoninae</taxon>
        <taxon>Coregonus</taxon>
    </lineage>
</organism>
<keyword evidence="2" id="KW-1185">Reference proteome</keyword>
<evidence type="ECO:0000313" key="2">
    <source>
        <dbReference type="Proteomes" id="UP001356427"/>
    </source>
</evidence>
<protein>
    <submittedName>
        <fullName evidence="1">Uncharacterized protein</fullName>
    </submittedName>
</protein>
<reference evidence="1 2" key="1">
    <citation type="submission" date="2021-04" db="EMBL/GenBank/DDBJ databases">
        <authorList>
            <person name="De Guttry C."/>
            <person name="Zahm M."/>
            <person name="Klopp C."/>
            <person name="Cabau C."/>
            <person name="Louis A."/>
            <person name="Berthelot C."/>
            <person name="Parey E."/>
            <person name="Roest Crollius H."/>
            <person name="Montfort J."/>
            <person name="Robinson-Rechavi M."/>
            <person name="Bucao C."/>
            <person name="Bouchez O."/>
            <person name="Gislard M."/>
            <person name="Lluch J."/>
            <person name="Milhes M."/>
            <person name="Lampietro C."/>
            <person name="Lopez Roques C."/>
            <person name="Donnadieu C."/>
            <person name="Braasch I."/>
            <person name="Desvignes T."/>
            <person name="Postlethwait J."/>
            <person name="Bobe J."/>
            <person name="Wedekind C."/>
            <person name="Guiguen Y."/>
        </authorList>
    </citation>
    <scope>NUCLEOTIDE SEQUENCE [LARGE SCALE GENOMIC DNA]</scope>
    <source>
        <strain evidence="1">Cs_M1</strain>
        <tissue evidence="1">Blood</tissue>
    </source>
</reference>
<dbReference type="EMBL" id="JAGTTL010000027">
    <property type="protein sequence ID" value="KAK6300396.1"/>
    <property type="molecule type" value="Genomic_DNA"/>
</dbReference>
<comment type="caution">
    <text evidence="1">The sequence shown here is derived from an EMBL/GenBank/DDBJ whole genome shotgun (WGS) entry which is preliminary data.</text>
</comment>
<accession>A0AAN8QIU5</accession>
<evidence type="ECO:0000313" key="1">
    <source>
        <dbReference type="EMBL" id="KAK6300396.1"/>
    </source>
</evidence>
<gene>
    <name evidence="1" type="ORF">J4Q44_G00284940</name>
</gene>
<dbReference type="AlphaFoldDB" id="A0AAN8QIU5"/>
<name>A0AAN8QIU5_9TELE</name>